<proteinExistence type="inferred from homology"/>
<dbReference type="EMBL" id="CAMAPF010000018">
    <property type="protein sequence ID" value="CAH9070892.1"/>
    <property type="molecule type" value="Genomic_DNA"/>
</dbReference>
<dbReference type="Gene3D" id="3.40.50.1820">
    <property type="entry name" value="alpha/beta hydrolase"/>
    <property type="match status" value="1"/>
</dbReference>
<reference evidence="3" key="1">
    <citation type="submission" date="2022-07" db="EMBL/GenBank/DDBJ databases">
        <authorList>
            <person name="Macas J."/>
            <person name="Novak P."/>
            <person name="Neumann P."/>
        </authorList>
    </citation>
    <scope>NUCLEOTIDE SEQUENCE</scope>
</reference>
<dbReference type="PANTHER" id="PTHR23024">
    <property type="entry name" value="ARYLACETAMIDE DEACETYLASE"/>
    <property type="match status" value="1"/>
</dbReference>
<dbReference type="PANTHER" id="PTHR23024:SF24">
    <property type="entry name" value="ALPHA_BETA HYDROLASE FOLD-3 DOMAIN-CONTAINING PROTEIN"/>
    <property type="match status" value="1"/>
</dbReference>
<evidence type="ECO:0000313" key="4">
    <source>
        <dbReference type="Proteomes" id="UP001152523"/>
    </source>
</evidence>
<dbReference type="AlphaFoldDB" id="A0AAV0C7Y0"/>
<comment type="caution">
    <text evidence="3">The sequence shown here is derived from an EMBL/GenBank/DDBJ whole genome shotgun (WGS) entry which is preliminary data.</text>
</comment>
<gene>
    <name evidence="3" type="ORF">CEPIT_LOCUS3644</name>
</gene>
<organism evidence="3 4">
    <name type="scientific">Cuscuta epithymum</name>
    <dbReference type="NCBI Taxonomy" id="186058"/>
    <lineage>
        <taxon>Eukaryota</taxon>
        <taxon>Viridiplantae</taxon>
        <taxon>Streptophyta</taxon>
        <taxon>Embryophyta</taxon>
        <taxon>Tracheophyta</taxon>
        <taxon>Spermatophyta</taxon>
        <taxon>Magnoliopsida</taxon>
        <taxon>eudicotyledons</taxon>
        <taxon>Gunneridae</taxon>
        <taxon>Pentapetalae</taxon>
        <taxon>asterids</taxon>
        <taxon>lamiids</taxon>
        <taxon>Solanales</taxon>
        <taxon>Convolvulaceae</taxon>
        <taxon>Cuscuteae</taxon>
        <taxon>Cuscuta</taxon>
        <taxon>Cuscuta subgen. Cuscuta</taxon>
    </lineage>
</organism>
<dbReference type="InterPro" id="IPR050466">
    <property type="entry name" value="Carboxylest/Gibb_receptor"/>
</dbReference>
<dbReference type="InterPro" id="IPR013094">
    <property type="entry name" value="AB_hydrolase_3"/>
</dbReference>
<dbReference type="GO" id="GO:0016787">
    <property type="term" value="F:hydrolase activity"/>
    <property type="evidence" value="ECO:0007669"/>
    <property type="project" value="InterPro"/>
</dbReference>
<name>A0AAV0C7Y0_9ASTE</name>
<evidence type="ECO:0000313" key="3">
    <source>
        <dbReference type="EMBL" id="CAH9070892.1"/>
    </source>
</evidence>
<protein>
    <recommendedName>
        <fullName evidence="2">Alpha/beta hydrolase fold-3 domain-containing protein</fullName>
    </recommendedName>
</protein>
<accession>A0AAV0C7Y0</accession>
<dbReference type="Pfam" id="PF07859">
    <property type="entry name" value="Abhydrolase_3"/>
    <property type="match status" value="1"/>
</dbReference>
<feature type="domain" description="Alpha/beta hydrolase fold-3" evidence="2">
    <location>
        <begin position="134"/>
        <end position="358"/>
    </location>
</feature>
<dbReference type="SUPFAM" id="SSF53474">
    <property type="entry name" value="alpha/beta-Hydrolases"/>
    <property type="match status" value="1"/>
</dbReference>
<comment type="similarity">
    <text evidence="1">Belongs to the 'GDXG' lipolytic enzyme family.</text>
</comment>
<evidence type="ECO:0000256" key="1">
    <source>
        <dbReference type="ARBA" id="ARBA00010515"/>
    </source>
</evidence>
<evidence type="ECO:0000259" key="2">
    <source>
        <dbReference type="Pfam" id="PF07859"/>
    </source>
</evidence>
<dbReference type="InterPro" id="IPR029058">
    <property type="entry name" value="AB_hydrolase_fold"/>
</dbReference>
<keyword evidence="4" id="KW-1185">Reference proteome</keyword>
<dbReference type="Proteomes" id="UP001152523">
    <property type="component" value="Unassembled WGS sequence"/>
</dbReference>
<sequence length="384" mass="43340">MKNSYYYLLIATTYSVLCIGVSWAESSYNKLKKEMEVKNDIQSPPQVLHKPSIPWWIRLYLSAYSAITDASRRRNGTVNRRLLSIFIVKSPPTRNPVNGVKSSDVTVDPARDLWFRLFVPTSTDAQDSDSLPVIVFFHGGGFAFLSADTKEYDAVCRRIARKVMAVVVSVNYRLAPEHRYPSQFDDGFDVLKFLDDEQSKGILPGNADISRCFLAGDSAGANLAHNVARRASEASFRELKVIGVVAIQPFFGGVKRTAAETRLVKVDPVVSVELTDWAWKAFLPATGEGMVVDRDHEVANVSGPRAVDISKLDFPATMVVVSGFDPLQDWQRRYYEWLKRSGKETYLLEYPNMIHAFYLFPQLPESLHVIQQVKDFIHKQCSKC</sequence>